<evidence type="ECO:0000256" key="4">
    <source>
        <dbReference type="ARBA" id="ARBA00023136"/>
    </source>
</evidence>
<accession>A0A2T6BK69</accession>
<feature type="transmembrane region" description="Helical" evidence="5">
    <location>
        <begin position="20"/>
        <end position="40"/>
    </location>
</feature>
<dbReference type="GO" id="GO:0016020">
    <property type="term" value="C:membrane"/>
    <property type="evidence" value="ECO:0007669"/>
    <property type="project" value="UniProtKB-SubCell"/>
</dbReference>
<name>A0A2T6BK69_9RHOB</name>
<feature type="transmembrane region" description="Helical" evidence="5">
    <location>
        <begin position="101"/>
        <end position="126"/>
    </location>
</feature>
<dbReference type="AlphaFoldDB" id="A0A2T6BK69"/>
<keyword evidence="7" id="KW-1185">Reference proteome</keyword>
<evidence type="ECO:0000256" key="5">
    <source>
        <dbReference type="SAM" id="Phobius"/>
    </source>
</evidence>
<sequence>MDTPEDRYPDYSRAEKWADGLIHLLGLGASLIAIAIFLAYQSDHLSTGQLGALSIYWAGLVAMFTVSGAYHMTPWERFRTRLRRADHATIFLKIAGTYTPFVVALGSAVSYVVLGLVWALALLGAGTKLFRWSTPGRFNAALYLGLGWISVALIWGIFQLSTAAGWCAVAGGLLYSSGVIFFHWDSLRFANAIWHGFVVVASGCFFAAVTLAVLAA</sequence>
<proteinExistence type="predicted"/>
<dbReference type="Proteomes" id="UP000243978">
    <property type="component" value="Unassembled WGS sequence"/>
</dbReference>
<evidence type="ECO:0000256" key="1">
    <source>
        <dbReference type="ARBA" id="ARBA00004141"/>
    </source>
</evidence>
<dbReference type="RefSeq" id="WP_107844653.1">
    <property type="nucleotide sequence ID" value="NZ_QBKS01000001.1"/>
</dbReference>
<keyword evidence="3 5" id="KW-1133">Transmembrane helix</keyword>
<dbReference type="Pfam" id="PF03006">
    <property type="entry name" value="HlyIII"/>
    <property type="match status" value="1"/>
</dbReference>
<comment type="caution">
    <text evidence="6">The sequence shown here is derived from an EMBL/GenBank/DDBJ whole genome shotgun (WGS) entry which is preliminary data.</text>
</comment>
<keyword evidence="2 5" id="KW-0812">Transmembrane</keyword>
<dbReference type="PANTHER" id="PTHR20855:SF3">
    <property type="entry name" value="LD03007P"/>
    <property type="match status" value="1"/>
</dbReference>
<feature type="transmembrane region" description="Helical" evidence="5">
    <location>
        <begin position="194"/>
        <end position="215"/>
    </location>
</feature>
<comment type="subcellular location">
    <subcellularLocation>
        <location evidence="1">Membrane</location>
        <topology evidence="1">Multi-pass membrane protein</topology>
    </subcellularLocation>
</comment>
<evidence type="ECO:0000256" key="3">
    <source>
        <dbReference type="ARBA" id="ARBA00022989"/>
    </source>
</evidence>
<dbReference type="EMBL" id="QBKS01000001">
    <property type="protein sequence ID" value="PTX56453.1"/>
    <property type="molecule type" value="Genomic_DNA"/>
</dbReference>
<feature type="transmembrane region" description="Helical" evidence="5">
    <location>
        <begin position="163"/>
        <end position="182"/>
    </location>
</feature>
<evidence type="ECO:0000313" key="7">
    <source>
        <dbReference type="Proteomes" id="UP000243978"/>
    </source>
</evidence>
<organism evidence="6 7">
    <name type="scientific">Litoreibacter ponti</name>
    <dbReference type="NCBI Taxonomy" id="1510457"/>
    <lineage>
        <taxon>Bacteria</taxon>
        <taxon>Pseudomonadati</taxon>
        <taxon>Pseudomonadota</taxon>
        <taxon>Alphaproteobacteria</taxon>
        <taxon>Rhodobacterales</taxon>
        <taxon>Roseobacteraceae</taxon>
        <taxon>Litoreibacter</taxon>
    </lineage>
</organism>
<feature type="transmembrane region" description="Helical" evidence="5">
    <location>
        <begin position="52"/>
        <end position="72"/>
    </location>
</feature>
<dbReference type="OrthoDB" id="9813689at2"/>
<evidence type="ECO:0000313" key="6">
    <source>
        <dbReference type="EMBL" id="PTX56453.1"/>
    </source>
</evidence>
<dbReference type="PANTHER" id="PTHR20855">
    <property type="entry name" value="ADIPOR/PROGESTIN RECEPTOR-RELATED"/>
    <property type="match status" value="1"/>
</dbReference>
<reference evidence="6 7" key="1">
    <citation type="submission" date="2018-04" db="EMBL/GenBank/DDBJ databases">
        <title>Genomic Encyclopedia of Archaeal and Bacterial Type Strains, Phase II (KMG-II): from individual species to whole genera.</title>
        <authorList>
            <person name="Goeker M."/>
        </authorList>
    </citation>
    <scope>NUCLEOTIDE SEQUENCE [LARGE SCALE GENOMIC DNA]</scope>
    <source>
        <strain evidence="6 7">DSM 100977</strain>
    </source>
</reference>
<dbReference type="InterPro" id="IPR004254">
    <property type="entry name" value="AdipoR/HlyIII-related"/>
</dbReference>
<feature type="transmembrane region" description="Helical" evidence="5">
    <location>
        <begin position="138"/>
        <end position="157"/>
    </location>
</feature>
<protein>
    <submittedName>
        <fullName evidence="6">Hemolysin III</fullName>
    </submittedName>
</protein>
<gene>
    <name evidence="6" type="ORF">C8N43_1112</name>
</gene>
<evidence type="ECO:0000256" key="2">
    <source>
        <dbReference type="ARBA" id="ARBA00022692"/>
    </source>
</evidence>
<keyword evidence="4 5" id="KW-0472">Membrane</keyword>